<dbReference type="PANTHER" id="PTHR42700:SF1">
    <property type="entry name" value="SULFATE ADENYLYLTRANSFERASE"/>
    <property type="match status" value="1"/>
</dbReference>
<dbReference type="FunFam" id="3.40.50.620:FF:000052">
    <property type="entry name" value="Sulfate adenylyltransferase"/>
    <property type="match status" value="1"/>
</dbReference>
<dbReference type="SUPFAM" id="SSF88697">
    <property type="entry name" value="PUA domain-like"/>
    <property type="match status" value="1"/>
</dbReference>
<dbReference type="InterPro" id="IPR002650">
    <property type="entry name" value="Sulphate_adenylyltransferase"/>
</dbReference>
<dbReference type="EC" id="2.7.7.4" evidence="9"/>
<dbReference type="STRING" id="230819.A0A5C3KKV6"/>
<dbReference type="HAMAP" id="MF_03106">
    <property type="entry name" value="Sulf_adenylyltr_euk"/>
    <property type="match status" value="1"/>
</dbReference>
<dbReference type="GO" id="GO:0019344">
    <property type="term" value="P:cysteine biosynthetic process"/>
    <property type="evidence" value="ECO:0007669"/>
    <property type="project" value="UniProtKB-KW"/>
</dbReference>
<feature type="site" description="Transition state stabilizer" evidence="9">
    <location>
        <position position="204"/>
    </location>
</feature>
<evidence type="ECO:0000256" key="2">
    <source>
        <dbReference type="ARBA" id="ARBA00022490"/>
    </source>
</evidence>
<keyword evidence="5 9" id="KW-0548">Nucleotidyltransferase</keyword>
<feature type="site" description="Transition state stabilizer" evidence="9">
    <location>
        <position position="207"/>
    </location>
</feature>
<evidence type="ECO:0000259" key="11">
    <source>
        <dbReference type="Pfam" id="PF01747"/>
    </source>
</evidence>
<dbReference type="GO" id="GO:0019379">
    <property type="term" value="P:sulfate assimilation, phosphoadenylyl sulfate reduction by phosphoadenylyl-sulfate reductase (thioredoxin)"/>
    <property type="evidence" value="ECO:0007669"/>
    <property type="project" value="TreeGrafter"/>
</dbReference>
<feature type="active site" evidence="9">
    <location>
        <position position="199"/>
    </location>
</feature>
<comment type="catalytic activity">
    <reaction evidence="9">
        <text>sulfate + ATP + H(+) = adenosine 5'-phosphosulfate + diphosphate</text>
        <dbReference type="Rhea" id="RHEA:18133"/>
        <dbReference type="ChEBI" id="CHEBI:15378"/>
        <dbReference type="ChEBI" id="CHEBI:16189"/>
        <dbReference type="ChEBI" id="CHEBI:30616"/>
        <dbReference type="ChEBI" id="CHEBI:33019"/>
        <dbReference type="ChEBI" id="CHEBI:58243"/>
        <dbReference type="EC" id="2.7.7.4"/>
    </reaction>
</comment>
<proteinExistence type="inferred from homology"/>
<dbReference type="CDD" id="cd00517">
    <property type="entry name" value="ATPS"/>
    <property type="match status" value="1"/>
</dbReference>
<comment type="domain">
    <text evidence="9">The adenylyl-sulfate kinase (APS kinase) is non-functional. It is involved in allosteric regulation by PAPS. PAPS binding induces a large rotational rearrangement of domains lowering the substrate affinity of the enzyme.</text>
</comment>
<dbReference type="Proteomes" id="UP000307440">
    <property type="component" value="Unassembled WGS sequence"/>
</dbReference>
<keyword evidence="6 9" id="KW-0547">Nucleotide-binding</keyword>
<dbReference type="Gene3D" id="3.40.50.620">
    <property type="entry name" value="HUPs"/>
    <property type="match status" value="1"/>
</dbReference>
<dbReference type="InterPro" id="IPR027535">
    <property type="entry name" value="Sulf_adenylyltr_euk"/>
</dbReference>
<dbReference type="Pfam" id="PF01583">
    <property type="entry name" value="APS_kinase"/>
    <property type="match status" value="1"/>
</dbReference>
<reference evidence="13 14" key="1">
    <citation type="journal article" date="2019" name="Nat. Ecol. Evol.">
        <title>Megaphylogeny resolves global patterns of mushroom evolution.</title>
        <authorList>
            <person name="Varga T."/>
            <person name="Krizsan K."/>
            <person name="Foldi C."/>
            <person name="Dima B."/>
            <person name="Sanchez-Garcia M."/>
            <person name="Sanchez-Ramirez S."/>
            <person name="Szollosi G.J."/>
            <person name="Szarkandi J.G."/>
            <person name="Papp V."/>
            <person name="Albert L."/>
            <person name="Andreopoulos W."/>
            <person name="Angelini C."/>
            <person name="Antonin V."/>
            <person name="Barry K.W."/>
            <person name="Bougher N.L."/>
            <person name="Buchanan P."/>
            <person name="Buyck B."/>
            <person name="Bense V."/>
            <person name="Catcheside P."/>
            <person name="Chovatia M."/>
            <person name="Cooper J."/>
            <person name="Damon W."/>
            <person name="Desjardin D."/>
            <person name="Finy P."/>
            <person name="Geml J."/>
            <person name="Haridas S."/>
            <person name="Hughes K."/>
            <person name="Justo A."/>
            <person name="Karasinski D."/>
            <person name="Kautmanova I."/>
            <person name="Kiss B."/>
            <person name="Kocsube S."/>
            <person name="Kotiranta H."/>
            <person name="LaButti K.M."/>
            <person name="Lechner B.E."/>
            <person name="Liimatainen K."/>
            <person name="Lipzen A."/>
            <person name="Lukacs Z."/>
            <person name="Mihaltcheva S."/>
            <person name="Morgado L.N."/>
            <person name="Niskanen T."/>
            <person name="Noordeloos M.E."/>
            <person name="Ohm R.A."/>
            <person name="Ortiz-Santana B."/>
            <person name="Ovrebo C."/>
            <person name="Racz N."/>
            <person name="Riley R."/>
            <person name="Savchenko A."/>
            <person name="Shiryaev A."/>
            <person name="Soop K."/>
            <person name="Spirin V."/>
            <person name="Szebenyi C."/>
            <person name="Tomsovsky M."/>
            <person name="Tulloss R.E."/>
            <person name="Uehling J."/>
            <person name="Grigoriev I.V."/>
            <person name="Vagvolgyi C."/>
            <person name="Papp T."/>
            <person name="Martin F.M."/>
            <person name="Miettinen O."/>
            <person name="Hibbett D.S."/>
            <person name="Nagy L.G."/>
        </authorList>
    </citation>
    <scope>NUCLEOTIDE SEQUENCE [LARGE SCALE GENOMIC DNA]</scope>
    <source>
        <strain evidence="13 14">CBS 121175</strain>
    </source>
</reference>
<dbReference type="InterPro" id="IPR059117">
    <property type="entry name" value="APS_kinase_dom"/>
</dbReference>
<dbReference type="NCBIfam" id="TIGR00455">
    <property type="entry name" value="apsK"/>
    <property type="match status" value="1"/>
</dbReference>
<dbReference type="PANTHER" id="PTHR42700">
    <property type="entry name" value="SULFATE ADENYLYLTRANSFERASE"/>
    <property type="match status" value="1"/>
</dbReference>
<dbReference type="SUPFAM" id="SSF52374">
    <property type="entry name" value="Nucleotidylyl transferase"/>
    <property type="match status" value="1"/>
</dbReference>
<dbReference type="UniPathway" id="UPA00097"/>
<dbReference type="GO" id="GO:0004781">
    <property type="term" value="F:sulfate adenylyltransferase (ATP) activity"/>
    <property type="evidence" value="ECO:0007669"/>
    <property type="project" value="UniProtKB-UniRule"/>
</dbReference>
<comment type="similarity">
    <text evidence="9">In the N-terminal section; belongs to the sulfate adenylyltransferase family.</text>
</comment>
<keyword evidence="4 9" id="KW-0808">Transferase</keyword>
<dbReference type="GO" id="GO:0005524">
    <property type="term" value="F:ATP binding"/>
    <property type="evidence" value="ECO:0007669"/>
    <property type="project" value="UniProtKB-KW"/>
</dbReference>
<dbReference type="InterPro" id="IPR024951">
    <property type="entry name" value="Sulfurylase_cat_dom"/>
</dbReference>
<dbReference type="InterPro" id="IPR027417">
    <property type="entry name" value="P-loop_NTPase"/>
</dbReference>
<organism evidence="13 14">
    <name type="scientific">Coprinopsis marcescibilis</name>
    <name type="common">Agaric fungus</name>
    <name type="synonym">Psathyrella marcescibilis</name>
    <dbReference type="NCBI Taxonomy" id="230819"/>
    <lineage>
        <taxon>Eukaryota</taxon>
        <taxon>Fungi</taxon>
        <taxon>Dikarya</taxon>
        <taxon>Basidiomycota</taxon>
        <taxon>Agaricomycotina</taxon>
        <taxon>Agaricomycetes</taxon>
        <taxon>Agaricomycetidae</taxon>
        <taxon>Agaricales</taxon>
        <taxon>Agaricineae</taxon>
        <taxon>Psathyrellaceae</taxon>
        <taxon>Coprinopsis</taxon>
    </lineage>
</organism>
<feature type="domain" description="ATP-sulfurylase PUA-like" evidence="12">
    <location>
        <begin position="4"/>
        <end position="165"/>
    </location>
</feature>
<dbReference type="InterPro" id="IPR014729">
    <property type="entry name" value="Rossmann-like_a/b/a_fold"/>
</dbReference>
<evidence type="ECO:0000259" key="10">
    <source>
        <dbReference type="Pfam" id="PF01583"/>
    </source>
</evidence>
<dbReference type="EMBL" id="ML210282">
    <property type="protein sequence ID" value="TFK20979.1"/>
    <property type="molecule type" value="Genomic_DNA"/>
</dbReference>
<feature type="binding site" evidence="9">
    <location>
        <position position="296"/>
    </location>
    <ligand>
        <name>sulfate</name>
        <dbReference type="ChEBI" id="CHEBI:16189"/>
    </ligand>
</feature>
<dbReference type="InterPro" id="IPR025980">
    <property type="entry name" value="ATP-Sase_PUA-like_dom"/>
</dbReference>
<feature type="domain" description="Sulphate adenylyltransferase catalytic" evidence="11">
    <location>
        <begin position="175"/>
        <end position="388"/>
    </location>
</feature>
<evidence type="ECO:0000256" key="9">
    <source>
        <dbReference type="HAMAP-Rule" id="MF_03106"/>
    </source>
</evidence>
<comment type="pathway">
    <text evidence="9">Sulfur metabolism; hydrogen sulfide biosynthesis; sulfite from sulfate: step 1/3.</text>
</comment>
<evidence type="ECO:0000259" key="12">
    <source>
        <dbReference type="Pfam" id="PF14306"/>
    </source>
</evidence>
<dbReference type="InterPro" id="IPR050512">
    <property type="entry name" value="Sulf_AdTrans/APS_kinase"/>
</dbReference>
<feature type="binding site" evidence="9">
    <location>
        <begin position="198"/>
        <end position="201"/>
    </location>
    <ligand>
        <name>ATP</name>
        <dbReference type="ChEBI" id="CHEBI:30616"/>
    </ligand>
</feature>
<feature type="binding site" evidence="9">
    <location>
        <begin position="435"/>
        <end position="438"/>
    </location>
    <ligand>
        <name>3'-phosphoadenylyl sulfate</name>
        <dbReference type="ChEBI" id="CHEBI:58339"/>
        <note>allosteric inhibitor</note>
    </ligand>
</feature>
<dbReference type="FunFam" id="3.40.50.300:FF:000802">
    <property type="entry name" value="Sulfate adenylyltransferase"/>
    <property type="match status" value="1"/>
</dbReference>
<feature type="active site" evidence="9">
    <location>
        <position position="201"/>
    </location>
</feature>
<protein>
    <recommendedName>
        <fullName evidence="9">Sulfate adenylyltransferase</fullName>
        <ecNumber evidence="9">2.7.7.4</ecNumber>
    </recommendedName>
    <alternativeName>
        <fullName evidence="9">ATP-sulfurylase</fullName>
    </alternativeName>
    <alternativeName>
        <fullName evidence="9">Sulfate adenylate transferase</fullName>
        <shortName evidence="9">SAT</shortName>
    </alternativeName>
</protein>
<evidence type="ECO:0000256" key="1">
    <source>
        <dbReference type="ARBA" id="ARBA00001823"/>
    </source>
</evidence>
<dbReference type="NCBIfam" id="NF004040">
    <property type="entry name" value="PRK05537.1"/>
    <property type="match status" value="1"/>
</dbReference>
<dbReference type="OrthoDB" id="468at2759"/>
<accession>A0A5C3KKV6</accession>
<feature type="active site" evidence="9">
    <location>
        <position position="200"/>
    </location>
</feature>
<evidence type="ECO:0000256" key="6">
    <source>
        <dbReference type="ARBA" id="ARBA00022741"/>
    </source>
</evidence>
<evidence type="ECO:0000256" key="3">
    <source>
        <dbReference type="ARBA" id="ARBA00022533"/>
    </source>
</evidence>
<dbReference type="InterPro" id="IPR015947">
    <property type="entry name" value="PUA-like_sf"/>
</dbReference>
<evidence type="ECO:0000256" key="4">
    <source>
        <dbReference type="ARBA" id="ARBA00022679"/>
    </source>
</evidence>
<comment type="caution">
    <text evidence="9">Lacks conserved residue(s) required for the propagation of feature annotation.</text>
</comment>
<sequence>MVNTPHGGVLKDLVARDEHISAELREEAGTLPDLILTERQLCDLELITNGGFSPLEGFLNEKDYNNVVDNLRLADGTLFSIPVNLDVSAEDIKKLNIVPGARLALRDPRDDQALAIITVDDVYKPDQVKEAIKVFGADDPAHPSVAYLRNRAQEFYVGGKVQAIQAPTHFDYVALRYTPAELRAHFKKVAWRKVVAFQTRNPMHRAHRELTVRAARKRQANVLIHPVVGLTKPGDVDHYTRVRVYEAIMKKYPNGLGHLALLPLAMRMAGPREAVWHSIIRKNYGATHFIVGRDHAGPGKNSAGVDFYGPYDAQDLVSEYRDELNIDMVPFQQMTYLPATDEYQPVDEVPKGVQTLDISGTELRRRLKSGAAIPDWFSYDEVVKVLRESYPPRNKQGFVLLLSGLHNSGKDTVARALQTTLHQQGGRSVSLLLGETVRHELSSELGFSPEDRHTNLQRIAFVAAELTRAGAAVVATPTAPYERSREAAKNTILQNGGPGGNFFLVHVATPLEQCEKNDRKGLYAKARAGEIKGFTGVDAEYETPSKADLTVDVSTQTIPEIVHSIVLLLETNGLL</sequence>
<dbReference type="CDD" id="cd02027">
    <property type="entry name" value="APSK"/>
    <property type="match status" value="1"/>
</dbReference>
<dbReference type="AlphaFoldDB" id="A0A5C3KKV6"/>
<dbReference type="SUPFAM" id="SSF52540">
    <property type="entry name" value="P-loop containing nucleoside triphosphate hydrolases"/>
    <property type="match status" value="1"/>
</dbReference>
<evidence type="ECO:0000256" key="8">
    <source>
        <dbReference type="ARBA" id="ARBA00062002"/>
    </source>
</evidence>
<feature type="domain" description="APS kinase" evidence="10">
    <location>
        <begin position="396"/>
        <end position="552"/>
    </location>
</feature>
<dbReference type="Pfam" id="PF01747">
    <property type="entry name" value="ATP-sulfurylase"/>
    <property type="match status" value="1"/>
</dbReference>
<dbReference type="GO" id="GO:0005737">
    <property type="term" value="C:cytoplasm"/>
    <property type="evidence" value="ECO:0007669"/>
    <property type="project" value="UniProtKB-SubCell"/>
</dbReference>
<evidence type="ECO:0000256" key="7">
    <source>
        <dbReference type="ARBA" id="ARBA00022840"/>
    </source>
</evidence>
<dbReference type="Gene3D" id="3.40.50.300">
    <property type="entry name" value="P-loop containing nucleotide triphosphate hydrolases"/>
    <property type="match status" value="1"/>
</dbReference>
<keyword evidence="2 9" id="KW-0963">Cytoplasm</keyword>
<dbReference type="Pfam" id="PF14306">
    <property type="entry name" value="PUA_2"/>
    <property type="match status" value="1"/>
</dbReference>
<name>A0A5C3KKV6_COPMA</name>
<comment type="subcellular location">
    <subcellularLocation>
        <location evidence="9">Cytoplasm</location>
    </subcellularLocation>
</comment>
<keyword evidence="9" id="KW-0028">Amino-acid biosynthesis</keyword>
<keyword evidence="3 9" id="KW-0021">Allosteric enzyme</keyword>
<keyword evidence="9" id="KW-0198">Cysteine biosynthesis</keyword>
<dbReference type="GO" id="GO:0010134">
    <property type="term" value="P:sulfate assimilation via adenylyl sulfate reduction"/>
    <property type="evidence" value="ECO:0007669"/>
    <property type="project" value="TreeGrafter"/>
</dbReference>
<dbReference type="InterPro" id="IPR002891">
    <property type="entry name" value="APS"/>
</dbReference>
<evidence type="ECO:0000313" key="14">
    <source>
        <dbReference type="Proteomes" id="UP000307440"/>
    </source>
</evidence>
<dbReference type="GO" id="GO:0009086">
    <property type="term" value="P:methionine biosynthetic process"/>
    <property type="evidence" value="ECO:0007669"/>
    <property type="project" value="UniProtKB-KW"/>
</dbReference>
<gene>
    <name evidence="9" type="primary">MET3</name>
    <name evidence="13" type="ORF">FA15DRAFT_759041</name>
</gene>
<comment type="catalytic activity">
    <reaction evidence="1">
        <text>adenosine 5'-phosphosulfate + ATP = 3'-phosphoadenylyl sulfate + ADP + H(+)</text>
        <dbReference type="Rhea" id="RHEA:24152"/>
        <dbReference type="ChEBI" id="CHEBI:15378"/>
        <dbReference type="ChEBI" id="CHEBI:30616"/>
        <dbReference type="ChEBI" id="CHEBI:58243"/>
        <dbReference type="ChEBI" id="CHEBI:58339"/>
        <dbReference type="ChEBI" id="CHEBI:456216"/>
        <dbReference type="EC" id="2.7.1.25"/>
    </reaction>
</comment>
<feature type="binding site" evidence="9">
    <location>
        <position position="198"/>
    </location>
    <ligand>
        <name>sulfate</name>
        <dbReference type="ChEBI" id="CHEBI:16189"/>
    </ligand>
</feature>
<dbReference type="GO" id="GO:0004020">
    <property type="term" value="F:adenylylsulfate kinase activity"/>
    <property type="evidence" value="ECO:0007669"/>
    <property type="project" value="UniProtKB-EC"/>
</dbReference>
<feature type="binding site" evidence="9">
    <location>
        <begin position="292"/>
        <end position="295"/>
    </location>
    <ligand>
        <name>ATP</name>
        <dbReference type="ChEBI" id="CHEBI:30616"/>
    </ligand>
</feature>
<comment type="subunit">
    <text evidence="8 9">Homohexamer. Dimer of trimers.</text>
</comment>
<dbReference type="NCBIfam" id="TIGR00339">
    <property type="entry name" value="sopT"/>
    <property type="match status" value="1"/>
</dbReference>
<feature type="binding site" evidence="9">
    <location>
        <position position="200"/>
    </location>
    <ligand>
        <name>sulfate</name>
        <dbReference type="ChEBI" id="CHEBI:16189"/>
    </ligand>
</feature>
<keyword evidence="9" id="KW-0486">Methionine biosynthesis</keyword>
<feature type="site" description="Induces change in substrate recognition on ATP binding" evidence="9">
    <location>
        <position position="331"/>
    </location>
</feature>
<comment type="activity regulation">
    <text evidence="9">Allosterically inhibited by 3'-phosphoadenosine 5'-phosphosulfate (PAPS).</text>
</comment>
<feature type="binding site" evidence="9">
    <location>
        <position position="520"/>
    </location>
    <ligand>
        <name>3'-phosphoadenylyl sulfate</name>
        <dbReference type="ChEBI" id="CHEBI:58339"/>
        <note>allosteric inhibitor</note>
    </ligand>
</feature>
<dbReference type="Gene3D" id="3.10.400.10">
    <property type="entry name" value="Sulfate adenylyltransferase"/>
    <property type="match status" value="1"/>
</dbReference>
<dbReference type="FunFam" id="3.10.400.10:FF:000003">
    <property type="entry name" value="Sulfate adenylyltransferase"/>
    <property type="match status" value="1"/>
</dbReference>
<evidence type="ECO:0000256" key="5">
    <source>
        <dbReference type="ARBA" id="ARBA00022695"/>
    </source>
</evidence>
<dbReference type="GO" id="GO:0070814">
    <property type="term" value="P:hydrogen sulfide biosynthetic process"/>
    <property type="evidence" value="ECO:0007669"/>
    <property type="project" value="UniProtKB-UniRule"/>
</dbReference>
<keyword evidence="14" id="KW-1185">Reference proteome</keyword>
<evidence type="ECO:0000313" key="13">
    <source>
        <dbReference type="EMBL" id="TFK20979.1"/>
    </source>
</evidence>
<dbReference type="UniPathway" id="UPA00140">
    <property type="reaction ID" value="UER00204"/>
</dbReference>
<comment type="function">
    <text evidence="9">Catalyzes the first intracellular reaction of sulfate assimilation, forming adenosine-5'-phosphosulfate (APS) from inorganic sulfate and ATP. Plays an important role in sulfate activation as a component of the biosynthesis pathway of sulfur-containing amino acids.</text>
</comment>
<comment type="similarity">
    <text evidence="9">In the C-terminal section; belongs to the APS kinase family.</text>
</comment>
<feature type="binding site" evidence="9">
    <location>
        <position position="334"/>
    </location>
    <ligand>
        <name>ATP</name>
        <dbReference type="ChEBI" id="CHEBI:30616"/>
    </ligand>
</feature>
<keyword evidence="7 9" id="KW-0067">ATP-binding</keyword>
<feature type="region of interest" description="N-terminal" evidence="9">
    <location>
        <begin position="1"/>
        <end position="170"/>
    </location>
</feature>
<feature type="region of interest" description="Allosteric regulation domain; adenylyl-sulfate kinase-like" evidence="9">
    <location>
        <begin position="396"/>
        <end position="575"/>
    </location>
</feature>